<feature type="domain" description="No apical meristem-associated C-terminal" evidence="2">
    <location>
        <begin position="128"/>
        <end position="230"/>
    </location>
</feature>
<name>A0A7N2M445_QUELO</name>
<dbReference type="AlphaFoldDB" id="A0A7N2M445"/>
<proteinExistence type="predicted"/>
<organism evidence="3 4">
    <name type="scientific">Quercus lobata</name>
    <name type="common">Valley oak</name>
    <dbReference type="NCBI Taxonomy" id="97700"/>
    <lineage>
        <taxon>Eukaryota</taxon>
        <taxon>Viridiplantae</taxon>
        <taxon>Streptophyta</taxon>
        <taxon>Embryophyta</taxon>
        <taxon>Tracheophyta</taxon>
        <taxon>Spermatophyta</taxon>
        <taxon>Magnoliopsida</taxon>
        <taxon>eudicotyledons</taxon>
        <taxon>Gunneridae</taxon>
        <taxon>Pentapetalae</taxon>
        <taxon>rosids</taxon>
        <taxon>fabids</taxon>
        <taxon>Fagales</taxon>
        <taxon>Fagaceae</taxon>
        <taxon>Quercus</taxon>
    </lineage>
</organism>
<dbReference type="Gramene" id="QL07p025287:mrna">
    <property type="protein sequence ID" value="QL07p025287:mrna"/>
    <property type="gene ID" value="QL07p025287"/>
</dbReference>
<dbReference type="EnsemblPlants" id="QL07p025287:mrna">
    <property type="protein sequence ID" value="QL07p025287:mrna"/>
    <property type="gene ID" value="QL07p025287"/>
</dbReference>
<feature type="compositionally biased region" description="Polar residues" evidence="1">
    <location>
        <begin position="7"/>
        <end position="20"/>
    </location>
</feature>
<evidence type="ECO:0000256" key="1">
    <source>
        <dbReference type="SAM" id="MobiDB-lite"/>
    </source>
</evidence>
<feature type="region of interest" description="Disordered" evidence="1">
    <location>
        <begin position="1"/>
        <end position="20"/>
    </location>
</feature>
<dbReference type="Proteomes" id="UP000594261">
    <property type="component" value="Chromosome 7"/>
</dbReference>
<reference evidence="3 4" key="1">
    <citation type="journal article" date="2016" name="G3 (Bethesda)">
        <title>First Draft Assembly and Annotation of the Genome of a California Endemic Oak Quercus lobata Nee (Fagaceae).</title>
        <authorList>
            <person name="Sork V.L."/>
            <person name="Fitz-Gibbon S.T."/>
            <person name="Puiu D."/>
            <person name="Crepeau M."/>
            <person name="Gugger P.F."/>
            <person name="Sherman R."/>
            <person name="Stevens K."/>
            <person name="Langley C.H."/>
            <person name="Pellegrini M."/>
            <person name="Salzberg S.L."/>
        </authorList>
    </citation>
    <scope>NUCLEOTIDE SEQUENCE [LARGE SCALE GENOMIC DNA]</scope>
    <source>
        <strain evidence="3 4">cv. SW786</strain>
    </source>
</reference>
<sequence length="233" mass="26804">MPHRLSHTQPLSHAETHSLSHATTKDATINFTSPAHPSLPFAQPSLRLDPSPFAQHRATINFTSLCRASPLRPAPFGLRGFGSQFGFGYCVLIEEGSAPYRINDKAFQFIEWQIENAKAMYRRTYKRYFNFEHCWLMLRNQPKWSMPKEKSRIVLPPTLDSIPIADGDDVSLLDDTTTFKRPIGRKAEKANQKKKVSEKDVVEYLAKKMKCIEESQEPEKESLRIEVERVRLE</sequence>
<dbReference type="PANTHER" id="PTHR45023">
    <property type="match status" value="1"/>
</dbReference>
<accession>A0A7N2M445</accession>
<keyword evidence="4" id="KW-1185">Reference proteome</keyword>
<dbReference type="EMBL" id="LRBV02000007">
    <property type="status" value="NOT_ANNOTATED_CDS"/>
    <property type="molecule type" value="Genomic_DNA"/>
</dbReference>
<evidence type="ECO:0000259" key="2">
    <source>
        <dbReference type="Pfam" id="PF14303"/>
    </source>
</evidence>
<evidence type="ECO:0000313" key="4">
    <source>
        <dbReference type="Proteomes" id="UP000594261"/>
    </source>
</evidence>
<evidence type="ECO:0000313" key="3">
    <source>
        <dbReference type="EnsemblPlants" id="QL07p025287:mrna"/>
    </source>
</evidence>
<dbReference type="InParanoid" id="A0A7N2M445"/>
<dbReference type="Pfam" id="PF14303">
    <property type="entry name" value="NAM-associated"/>
    <property type="match status" value="1"/>
</dbReference>
<dbReference type="PANTHER" id="PTHR45023:SF4">
    <property type="entry name" value="GLYCINE-RICH PROTEIN-RELATED"/>
    <property type="match status" value="1"/>
</dbReference>
<dbReference type="InterPro" id="IPR029466">
    <property type="entry name" value="NAM-associated_C"/>
</dbReference>
<reference evidence="3" key="2">
    <citation type="submission" date="2021-01" db="UniProtKB">
        <authorList>
            <consortium name="EnsemblPlants"/>
        </authorList>
    </citation>
    <scope>IDENTIFICATION</scope>
</reference>
<protein>
    <recommendedName>
        <fullName evidence="2">No apical meristem-associated C-terminal domain-containing protein</fullName>
    </recommendedName>
</protein>